<comment type="caution">
    <text evidence="1">The sequence shown here is derived from an EMBL/GenBank/DDBJ whole genome shotgun (WGS) entry which is preliminary data.</text>
</comment>
<reference evidence="1 2" key="1">
    <citation type="journal article" date="2012" name="FEBS Lett.">
        <title>Anammox organism KSU-1 expresses a NirK-type copper-containing nitrite reductase instead of a NirS-type with cytochrome cd1.</title>
        <authorList>
            <person name="Hira D."/>
            <person name="Toh H."/>
            <person name="Migita C.T."/>
            <person name="Okubo H."/>
            <person name="Nishiyama T."/>
            <person name="Hattori M."/>
            <person name="Furukawa K."/>
            <person name="Fujii T."/>
        </authorList>
    </citation>
    <scope>NUCLEOTIDE SEQUENCE [LARGE SCALE GENOMIC DNA]</scope>
</reference>
<proteinExistence type="predicted"/>
<evidence type="ECO:0000313" key="1">
    <source>
        <dbReference type="EMBL" id="GAB61937.1"/>
    </source>
</evidence>
<name>I3IJP2_9BACT</name>
<evidence type="ECO:0000313" key="2">
    <source>
        <dbReference type="Proteomes" id="UP000002985"/>
    </source>
</evidence>
<protein>
    <submittedName>
        <fullName evidence="1">Uncharacterized protein</fullName>
    </submittedName>
</protein>
<dbReference type="EMBL" id="BAFH01000003">
    <property type="protein sequence ID" value="GAB61937.1"/>
    <property type="molecule type" value="Genomic_DNA"/>
</dbReference>
<accession>I3IJP2</accession>
<gene>
    <name evidence="1" type="ORF">KSU1_C0341</name>
</gene>
<organism evidence="1 2">
    <name type="scientific">Candidatus Jettenia caeni</name>
    <dbReference type="NCBI Taxonomy" id="247490"/>
    <lineage>
        <taxon>Bacteria</taxon>
        <taxon>Pseudomonadati</taxon>
        <taxon>Planctomycetota</taxon>
        <taxon>Candidatus Brocadiia</taxon>
        <taxon>Candidatus Brocadiales</taxon>
        <taxon>Candidatus Brocadiaceae</taxon>
        <taxon>Candidatus Jettenia</taxon>
    </lineage>
</organism>
<dbReference type="Proteomes" id="UP000002985">
    <property type="component" value="Unassembled WGS sequence"/>
</dbReference>
<sequence>MSKNAQCKKSGINIQGLMTRKFAKISILRQPLCILLEKQFPSEYSVKTLYVSQSIVFVAIL</sequence>
<dbReference type="STRING" id="247490.KSU1_C0341"/>
<keyword evidence="2" id="KW-1185">Reference proteome</keyword>
<dbReference type="AlphaFoldDB" id="I3IJP2"/>